<feature type="transmembrane region" description="Helical" evidence="6">
    <location>
        <begin position="29"/>
        <end position="56"/>
    </location>
</feature>
<evidence type="ECO:0000256" key="4">
    <source>
        <dbReference type="ARBA" id="ARBA00022989"/>
    </source>
</evidence>
<organism evidence="7 8">
    <name type="scientific">Alteribacillus iranensis</name>
    <dbReference type="NCBI Taxonomy" id="930128"/>
    <lineage>
        <taxon>Bacteria</taxon>
        <taxon>Bacillati</taxon>
        <taxon>Bacillota</taxon>
        <taxon>Bacilli</taxon>
        <taxon>Bacillales</taxon>
        <taxon>Bacillaceae</taxon>
        <taxon>Alteribacillus</taxon>
    </lineage>
</organism>
<dbReference type="Pfam" id="PF06081">
    <property type="entry name" value="ArAE_1"/>
    <property type="match status" value="1"/>
</dbReference>
<keyword evidence="5 6" id="KW-0472">Membrane</keyword>
<dbReference type="InterPro" id="IPR010343">
    <property type="entry name" value="ArAE_1"/>
</dbReference>
<evidence type="ECO:0000256" key="2">
    <source>
        <dbReference type="ARBA" id="ARBA00022475"/>
    </source>
</evidence>
<evidence type="ECO:0000256" key="6">
    <source>
        <dbReference type="SAM" id="Phobius"/>
    </source>
</evidence>
<keyword evidence="2" id="KW-1003">Cell membrane</keyword>
<dbReference type="Proteomes" id="UP000199516">
    <property type="component" value="Unassembled WGS sequence"/>
</dbReference>
<dbReference type="PANTHER" id="PTHR40064:SF1">
    <property type="entry name" value="MEMBRANE PROTEIN"/>
    <property type="match status" value="1"/>
</dbReference>
<dbReference type="AlphaFoldDB" id="A0A1I2DF18"/>
<evidence type="ECO:0000256" key="3">
    <source>
        <dbReference type="ARBA" id="ARBA00022692"/>
    </source>
</evidence>
<dbReference type="GO" id="GO:0005886">
    <property type="term" value="C:plasma membrane"/>
    <property type="evidence" value="ECO:0007669"/>
    <property type="project" value="UniProtKB-SubCell"/>
</dbReference>
<dbReference type="InterPro" id="IPR052984">
    <property type="entry name" value="UPF0421"/>
</dbReference>
<dbReference type="EMBL" id="FONT01000004">
    <property type="protein sequence ID" value="SFE79084.1"/>
    <property type="molecule type" value="Genomic_DNA"/>
</dbReference>
<sequence>MLGKVWVMITKKKKWNIQFIGGRVLKTGIAVFLTAVICRLFGMMEAFAVITAIVTLEPTAASSIRKGAQRLPASIIGAALAMGFAYVFGPSPMSYTLAAVFTIFACTKLKLQDGTLVATLTAVAMIPVSEGHYFYSFLERVGTTTIGLSVSTLVNLTILPPRFSTLIAERNETLFTNTANVLKQRTDELLEQGSDKKNSQYLFRNLQKDLEKSIQLSYYQKEEMRYHKRRNEKDKRFFTFEQRQLHLLEKLIYHFSQLYSIDANNLDLKENERNIVQETALSIAVILEGQHFHIPVSHYHLIDELDELFWHRRDEVEEDITPKKHQHRFSEDVILLFTLLSIHDELESLEDLHHHENDEDKA</sequence>
<protein>
    <submittedName>
        <fullName evidence="7">Uncharacterized membrane protein YgaE, UPF0421/DUF939 family</fullName>
    </submittedName>
</protein>
<accession>A0A1I2DF18</accession>
<keyword evidence="4 6" id="KW-1133">Transmembrane helix</keyword>
<keyword evidence="3 6" id="KW-0812">Transmembrane</keyword>
<evidence type="ECO:0000256" key="1">
    <source>
        <dbReference type="ARBA" id="ARBA00004651"/>
    </source>
</evidence>
<evidence type="ECO:0000313" key="7">
    <source>
        <dbReference type="EMBL" id="SFE79084.1"/>
    </source>
</evidence>
<gene>
    <name evidence="7" type="ORF">SAMN05192532_10432</name>
</gene>
<dbReference type="PANTHER" id="PTHR40064">
    <property type="entry name" value="MEMBRANE PROTEIN-RELATED"/>
    <property type="match status" value="1"/>
</dbReference>
<name>A0A1I2DF18_9BACI</name>
<feature type="transmembrane region" description="Helical" evidence="6">
    <location>
        <begin position="68"/>
        <end position="87"/>
    </location>
</feature>
<dbReference type="STRING" id="930128.SAMN05192532_10432"/>
<evidence type="ECO:0000256" key="5">
    <source>
        <dbReference type="ARBA" id="ARBA00023136"/>
    </source>
</evidence>
<reference evidence="7 8" key="1">
    <citation type="submission" date="2016-10" db="EMBL/GenBank/DDBJ databases">
        <authorList>
            <person name="de Groot N.N."/>
        </authorList>
    </citation>
    <scope>NUCLEOTIDE SEQUENCE [LARGE SCALE GENOMIC DNA]</scope>
    <source>
        <strain evidence="7 8">DSM 23995</strain>
    </source>
</reference>
<evidence type="ECO:0000313" key="8">
    <source>
        <dbReference type="Proteomes" id="UP000199516"/>
    </source>
</evidence>
<keyword evidence="8" id="KW-1185">Reference proteome</keyword>
<proteinExistence type="predicted"/>
<comment type="subcellular location">
    <subcellularLocation>
        <location evidence="1">Cell membrane</location>
        <topology evidence="1">Multi-pass membrane protein</topology>
    </subcellularLocation>
</comment>